<dbReference type="EMBL" id="BSDZ01000014">
    <property type="protein sequence ID" value="GLI63159.1"/>
    <property type="molecule type" value="Genomic_DNA"/>
</dbReference>
<dbReference type="Proteomes" id="UP001165090">
    <property type="component" value="Unassembled WGS sequence"/>
</dbReference>
<comment type="caution">
    <text evidence="1">The sequence shown here is derived from an EMBL/GenBank/DDBJ whole genome shotgun (WGS) entry which is preliminary data.</text>
</comment>
<evidence type="ECO:0000313" key="1">
    <source>
        <dbReference type="EMBL" id="GLI63159.1"/>
    </source>
</evidence>
<keyword evidence="2" id="KW-1185">Reference proteome</keyword>
<evidence type="ECO:0000313" key="2">
    <source>
        <dbReference type="Proteomes" id="UP001165090"/>
    </source>
</evidence>
<protein>
    <submittedName>
        <fullName evidence="1">Uncharacterized protein</fullName>
    </submittedName>
</protein>
<organism evidence="1 2">
    <name type="scientific">Volvox africanus</name>
    <dbReference type="NCBI Taxonomy" id="51714"/>
    <lineage>
        <taxon>Eukaryota</taxon>
        <taxon>Viridiplantae</taxon>
        <taxon>Chlorophyta</taxon>
        <taxon>core chlorophytes</taxon>
        <taxon>Chlorophyceae</taxon>
        <taxon>CS clade</taxon>
        <taxon>Chlamydomonadales</taxon>
        <taxon>Volvocaceae</taxon>
        <taxon>Volvox</taxon>
    </lineage>
</organism>
<name>A0ABQ5S0I5_9CHLO</name>
<sequence length="124" mass="12989">MFATTVPRRCSSAIVTKTSSVPFCAVVSTRPCSLPALKASFNTAAEFLKAKKDLTDAGVGHEHADAMLRNFLPWSMNVATKKDVDDAVEKLKLWLVAAAAVAVAFGAGGDSLLGKVLAAVVKIL</sequence>
<gene>
    <name evidence="1" type="ORF">VaNZ11_005926</name>
</gene>
<accession>A0ABQ5S0I5</accession>
<proteinExistence type="predicted"/>
<reference evidence="1 2" key="1">
    <citation type="journal article" date="2023" name="IScience">
        <title>Expanded male sex-determining region conserved during the evolution of homothallism in the green alga Volvox.</title>
        <authorList>
            <person name="Yamamoto K."/>
            <person name="Matsuzaki R."/>
            <person name="Mahakham W."/>
            <person name="Heman W."/>
            <person name="Sekimoto H."/>
            <person name="Kawachi M."/>
            <person name="Minakuchi Y."/>
            <person name="Toyoda A."/>
            <person name="Nozaki H."/>
        </authorList>
    </citation>
    <scope>NUCLEOTIDE SEQUENCE [LARGE SCALE GENOMIC DNA]</scope>
    <source>
        <strain evidence="1 2">NIES-4468</strain>
    </source>
</reference>